<evidence type="ECO:0000313" key="2">
    <source>
        <dbReference type="EMBL" id="KAF2028951.1"/>
    </source>
</evidence>
<dbReference type="EMBL" id="ML978206">
    <property type="protein sequence ID" value="KAF2028951.1"/>
    <property type="molecule type" value="Genomic_DNA"/>
</dbReference>
<dbReference type="Proteomes" id="UP000799777">
    <property type="component" value="Unassembled WGS sequence"/>
</dbReference>
<organism evidence="2 3">
    <name type="scientific">Setomelanomma holmii</name>
    <dbReference type="NCBI Taxonomy" id="210430"/>
    <lineage>
        <taxon>Eukaryota</taxon>
        <taxon>Fungi</taxon>
        <taxon>Dikarya</taxon>
        <taxon>Ascomycota</taxon>
        <taxon>Pezizomycotina</taxon>
        <taxon>Dothideomycetes</taxon>
        <taxon>Pleosporomycetidae</taxon>
        <taxon>Pleosporales</taxon>
        <taxon>Pleosporineae</taxon>
        <taxon>Phaeosphaeriaceae</taxon>
        <taxon>Setomelanomma</taxon>
    </lineage>
</organism>
<comment type="caution">
    <text evidence="2">The sequence shown here is derived from an EMBL/GenBank/DDBJ whole genome shotgun (WGS) entry which is preliminary data.</text>
</comment>
<dbReference type="OrthoDB" id="3792715at2759"/>
<feature type="region of interest" description="Disordered" evidence="1">
    <location>
        <begin position="61"/>
        <end position="81"/>
    </location>
</feature>
<evidence type="ECO:0000256" key="1">
    <source>
        <dbReference type="SAM" id="MobiDB-lite"/>
    </source>
</evidence>
<dbReference type="AlphaFoldDB" id="A0A9P4LJ94"/>
<sequence length="239" mass="26350">MPRPLHPLLPKGPTETTVVPIYSPSASTLSPANFAPEVVESPVVTTTLKPLAANMAEFASTPTEPQPLPAIQSSSGSQSEVLDPHLDGMELDEAIGAAGVHMTPFTCGPPADSLPHCYQGTGSMSDWPSEIYNQRDTTWLLPPYSDQSSMLALVLRTEIQSHNTIREMLHSTEQRRLEAVQRCDQLETDNRSWAAAYNNLTATLGRWAEEFSRLTTENMNLKTELQIVKVQYDRAYPKA</sequence>
<protein>
    <submittedName>
        <fullName evidence="2">Uncharacterized protein</fullName>
    </submittedName>
</protein>
<proteinExistence type="predicted"/>
<name>A0A9P4LJ94_9PLEO</name>
<gene>
    <name evidence="2" type="ORF">EK21DRAFT_113333</name>
</gene>
<evidence type="ECO:0000313" key="3">
    <source>
        <dbReference type="Proteomes" id="UP000799777"/>
    </source>
</evidence>
<accession>A0A9P4LJ94</accession>
<feature type="compositionally biased region" description="Polar residues" evidence="1">
    <location>
        <begin position="71"/>
        <end position="80"/>
    </location>
</feature>
<keyword evidence="3" id="KW-1185">Reference proteome</keyword>
<reference evidence="2" key="1">
    <citation type="journal article" date="2020" name="Stud. Mycol.">
        <title>101 Dothideomycetes genomes: a test case for predicting lifestyles and emergence of pathogens.</title>
        <authorList>
            <person name="Haridas S."/>
            <person name="Albert R."/>
            <person name="Binder M."/>
            <person name="Bloem J."/>
            <person name="Labutti K."/>
            <person name="Salamov A."/>
            <person name="Andreopoulos B."/>
            <person name="Baker S."/>
            <person name="Barry K."/>
            <person name="Bills G."/>
            <person name="Bluhm B."/>
            <person name="Cannon C."/>
            <person name="Castanera R."/>
            <person name="Culley D."/>
            <person name="Daum C."/>
            <person name="Ezra D."/>
            <person name="Gonzalez J."/>
            <person name="Henrissat B."/>
            <person name="Kuo A."/>
            <person name="Liang C."/>
            <person name="Lipzen A."/>
            <person name="Lutzoni F."/>
            <person name="Magnuson J."/>
            <person name="Mondo S."/>
            <person name="Nolan M."/>
            <person name="Ohm R."/>
            <person name="Pangilinan J."/>
            <person name="Park H.-J."/>
            <person name="Ramirez L."/>
            <person name="Alfaro M."/>
            <person name="Sun H."/>
            <person name="Tritt A."/>
            <person name="Yoshinaga Y."/>
            <person name="Zwiers L.-H."/>
            <person name="Turgeon B."/>
            <person name="Goodwin S."/>
            <person name="Spatafora J."/>
            <person name="Crous P."/>
            <person name="Grigoriev I."/>
        </authorList>
    </citation>
    <scope>NUCLEOTIDE SEQUENCE</scope>
    <source>
        <strain evidence="2">CBS 110217</strain>
    </source>
</reference>